<evidence type="ECO:0000259" key="5">
    <source>
        <dbReference type="Pfam" id="PF01212"/>
    </source>
</evidence>
<dbReference type="Gene3D" id="3.40.640.10">
    <property type="entry name" value="Type I PLP-dependent aspartate aminotransferase-like (Major domain)"/>
    <property type="match status" value="1"/>
</dbReference>
<dbReference type="EMBL" id="JAKNSF020000088">
    <property type="protein sequence ID" value="KAK7718131.1"/>
    <property type="molecule type" value="Genomic_DNA"/>
</dbReference>
<feature type="domain" description="Aromatic amino acid beta-eliminating lyase/threonine aldolase" evidence="5">
    <location>
        <begin position="1"/>
        <end position="243"/>
    </location>
</feature>
<name>A0ABR1NWQ0_DIAER</name>
<feature type="compositionally biased region" description="Basic and acidic residues" evidence="4">
    <location>
        <begin position="338"/>
        <end position="349"/>
    </location>
</feature>
<reference evidence="6 7" key="1">
    <citation type="submission" date="2024-02" db="EMBL/GenBank/DDBJ databases">
        <title>De novo assembly and annotation of 12 fungi associated with fruit tree decline syndrome in Ontario, Canada.</title>
        <authorList>
            <person name="Sulman M."/>
            <person name="Ellouze W."/>
            <person name="Ilyukhin E."/>
        </authorList>
    </citation>
    <scope>NUCLEOTIDE SEQUENCE [LARGE SCALE GENOMIC DNA]</scope>
    <source>
        <strain evidence="6 7">M169</strain>
    </source>
</reference>
<dbReference type="InterPro" id="IPR015421">
    <property type="entry name" value="PyrdxlP-dep_Trfase_major"/>
</dbReference>
<feature type="region of interest" description="Disordered" evidence="4">
    <location>
        <begin position="325"/>
        <end position="349"/>
    </location>
</feature>
<dbReference type="Proteomes" id="UP001430848">
    <property type="component" value="Unassembled WGS sequence"/>
</dbReference>
<comment type="cofactor">
    <cofactor evidence="1">
        <name>pyridoxal 5'-phosphate</name>
        <dbReference type="ChEBI" id="CHEBI:597326"/>
    </cofactor>
</comment>
<keyword evidence="7" id="KW-1185">Reference proteome</keyword>
<protein>
    <submittedName>
        <fullName evidence="6">Secondary metabolism biosynthetic enzyme</fullName>
    </submittedName>
</protein>
<evidence type="ECO:0000313" key="6">
    <source>
        <dbReference type="EMBL" id="KAK7718131.1"/>
    </source>
</evidence>
<evidence type="ECO:0000256" key="4">
    <source>
        <dbReference type="SAM" id="MobiDB-lite"/>
    </source>
</evidence>
<proteinExistence type="inferred from homology"/>
<evidence type="ECO:0000256" key="1">
    <source>
        <dbReference type="ARBA" id="ARBA00001933"/>
    </source>
</evidence>
<dbReference type="SUPFAM" id="SSF53383">
    <property type="entry name" value="PLP-dependent transferases"/>
    <property type="match status" value="1"/>
</dbReference>
<dbReference type="InterPro" id="IPR001597">
    <property type="entry name" value="ArAA_b-elim_lyase/Thr_aldolase"/>
</dbReference>
<accession>A0ABR1NWQ0</accession>
<gene>
    <name evidence="6" type="ORF">SLS63_010516</name>
</gene>
<dbReference type="Pfam" id="PF01212">
    <property type="entry name" value="Beta_elim_lyase"/>
    <property type="match status" value="1"/>
</dbReference>
<evidence type="ECO:0000256" key="2">
    <source>
        <dbReference type="ARBA" id="ARBA00006966"/>
    </source>
</evidence>
<dbReference type="PANTHER" id="PTHR48097">
    <property type="entry name" value="L-THREONINE ALDOLASE-RELATED"/>
    <property type="match status" value="1"/>
</dbReference>
<dbReference type="PANTHER" id="PTHR48097:SF9">
    <property type="entry name" value="L-THREONINE ALDOLASE"/>
    <property type="match status" value="1"/>
</dbReference>
<sequence>MGNQIAIRSLLKQPPYSVICNRQSHLFQYECGTVSTFSQAQMIPVIPKNSAHMSLEDIIPNVVPDDGDTHCSPTRVISIENTIGGRTVPLEEVGRISNYARAKGISLHIDGARLWNACYQNEAPMTASQAAEGARRLLKSYCSLADTVSLCLSKSLGAPGGSVLACNSPDLASRARHFRKAMGGGMRQIGVLTAPGRVAIESVFLSGEHLPRANAIAKRLEDTWKSLGGQVQPGLDQETNMVWLGLDAMGITDEEFVRIVTPYGVKVSDGRIVTHYRESISGSRHSPSHPSRYNILRTRLLNHIIASEITDDAVTALEDALRTVAETGQGGRRQRPSKQVEGEKATPLS</sequence>
<keyword evidence="3" id="KW-0663">Pyridoxal phosphate</keyword>
<evidence type="ECO:0000256" key="3">
    <source>
        <dbReference type="ARBA" id="ARBA00022898"/>
    </source>
</evidence>
<evidence type="ECO:0000313" key="7">
    <source>
        <dbReference type="Proteomes" id="UP001430848"/>
    </source>
</evidence>
<organism evidence="6 7">
    <name type="scientific">Diaporthe eres</name>
    <name type="common">Phomopsis oblonga</name>
    <dbReference type="NCBI Taxonomy" id="83184"/>
    <lineage>
        <taxon>Eukaryota</taxon>
        <taxon>Fungi</taxon>
        <taxon>Dikarya</taxon>
        <taxon>Ascomycota</taxon>
        <taxon>Pezizomycotina</taxon>
        <taxon>Sordariomycetes</taxon>
        <taxon>Sordariomycetidae</taxon>
        <taxon>Diaporthales</taxon>
        <taxon>Diaporthaceae</taxon>
        <taxon>Diaporthe</taxon>
        <taxon>Diaporthe eres species complex</taxon>
    </lineage>
</organism>
<dbReference type="InterPro" id="IPR015424">
    <property type="entry name" value="PyrdxlP-dep_Trfase"/>
</dbReference>
<comment type="caution">
    <text evidence="6">The sequence shown here is derived from an EMBL/GenBank/DDBJ whole genome shotgun (WGS) entry which is preliminary data.</text>
</comment>
<comment type="similarity">
    <text evidence="2">Belongs to the threonine aldolase family.</text>
</comment>